<name>A0A1U7JJY6_9HYPH</name>
<dbReference type="InterPro" id="IPR053802">
    <property type="entry name" value="DUF6950"/>
</dbReference>
<protein>
    <recommendedName>
        <fullName evidence="1">DUF6950 domain-containing protein</fullName>
    </recommendedName>
</protein>
<accession>A0A1U7JJY6</accession>
<keyword evidence="3" id="KW-1185">Reference proteome</keyword>
<evidence type="ECO:0000259" key="1">
    <source>
        <dbReference type="Pfam" id="PF22262"/>
    </source>
</evidence>
<dbReference type="AlphaFoldDB" id="A0A1U7JJY6"/>
<gene>
    <name evidence="2" type="ORF">A3843_05310</name>
</gene>
<dbReference type="Pfam" id="PF22262">
    <property type="entry name" value="DUF6950"/>
    <property type="match status" value="1"/>
</dbReference>
<dbReference type="RefSeq" id="WP_036489821.1">
    <property type="nucleotide sequence ID" value="NZ_LVVZ01000008.1"/>
</dbReference>
<dbReference type="Proteomes" id="UP000185783">
    <property type="component" value="Unassembled WGS sequence"/>
</dbReference>
<feature type="domain" description="DUF6950" evidence="1">
    <location>
        <begin position="6"/>
        <end position="142"/>
    </location>
</feature>
<dbReference type="STRING" id="197461.A3843_05310"/>
<evidence type="ECO:0000313" key="2">
    <source>
        <dbReference type="EMBL" id="OKL45004.1"/>
    </source>
</evidence>
<dbReference type="EMBL" id="LVVZ01000008">
    <property type="protein sequence ID" value="OKL45004.1"/>
    <property type="molecule type" value="Genomic_DNA"/>
</dbReference>
<comment type="caution">
    <text evidence="2">The sequence shown here is derived from an EMBL/GenBank/DDBJ whole genome shotgun (WGS) entry which is preliminary data.</text>
</comment>
<sequence length="147" mass="15799">MTLDAVLNAFFAEVFRKGFGYRPDEVDCCRFAADWVVWNGGPDPAAEWRGRYSSEAEALVFVAAAGGVHRILDKGMGAAGLASTRVPCDGDVGCVRTAVVVEGHTQRLPVGAIHFGGVWWTLTEVGILPLPAQTRAIAAWEVLPCRQ</sequence>
<reference evidence="2 3" key="1">
    <citation type="submission" date="2016-03" db="EMBL/GenBank/DDBJ databases">
        <title>Genome sequence of Nesiotobacter sp. nov., a moderately halophilic alphaproteobacterium isolated from the Yellow Sea, China.</title>
        <authorList>
            <person name="Zhang G."/>
            <person name="Zhang R."/>
        </authorList>
    </citation>
    <scope>NUCLEOTIDE SEQUENCE [LARGE SCALE GENOMIC DNA]</scope>
    <source>
        <strain evidence="2 3">WB1-6</strain>
    </source>
</reference>
<proteinExistence type="predicted"/>
<organism evidence="2 3">
    <name type="scientific">Pseudovibrio exalbescens</name>
    <dbReference type="NCBI Taxonomy" id="197461"/>
    <lineage>
        <taxon>Bacteria</taxon>
        <taxon>Pseudomonadati</taxon>
        <taxon>Pseudomonadota</taxon>
        <taxon>Alphaproteobacteria</taxon>
        <taxon>Hyphomicrobiales</taxon>
        <taxon>Stappiaceae</taxon>
        <taxon>Pseudovibrio</taxon>
    </lineage>
</organism>
<evidence type="ECO:0000313" key="3">
    <source>
        <dbReference type="Proteomes" id="UP000185783"/>
    </source>
</evidence>